<evidence type="ECO:0000313" key="2">
    <source>
        <dbReference type="Proteomes" id="UP001302257"/>
    </source>
</evidence>
<proteinExistence type="predicted"/>
<organism evidence="1 2">
    <name type="scientific">Rhodoferax mekongensis</name>
    <dbReference type="NCBI Taxonomy" id="3068341"/>
    <lineage>
        <taxon>Bacteria</taxon>
        <taxon>Pseudomonadati</taxon>
        <taxon>Pseudomonadota</taxon>
        <taxon>Betaproteobacteria</taxon>
        <taxon>Burkholderiales</taxon>
        <taxon>Comamonadaceae</taxon>
        <taxon>Rhodoferax</taxon>
    </lineage>
</organism>
<gene>
    <name evidence="1" type="ORF">RAN89_09475</name>
</gene>
<keyword evidence="2" id="KW-1185">Reference proteome</keyword>
<sequence>MTDLSHWDFAEHFSGYDAAALILGLEPRESELDQWRVHVVTDRMELHYKKAKDRHFHEVFGDPIETLYSAEPDLSELPSVALERLRYRNDCFNEETPLADWFADNRAPKFENQEFSRKSISSWLAAIGMKSVYQFERADSDDLKSSLSDEREIDPSDLPPELDAANLAYRAIANGFGDQSATPRNRLIQFLRTNFPDFKTEQIERIATVANPDKSTGRKKIDKL</sequence>
<accession>A0ABZ0AUE9</accession>
<dbReference type="RefSeq" id="WP_313866098.1">
    <property type="nucleotide sequence ID" value="NZ_CP132507.1"/>
</dbReference>
<protein>
    <submittedName>
        <fullName evidence="1">Uncharacterized protein</fullName>
    </submittedName>
</protein>
<dbReference type="Proteomes" id="UP001302257">
    <property type="component" value="Chromosome"/>
</dbReference>
<evidence type="ECO:0000313" key="1">
    <source>
        <dbReference type="EMBL" id="WNO03175.1"/>
    </source>
</evidence>
<dbReference type="EMBL" id="CP132507">
    <property type="protein sequence ID" value="WNO03175.1"/>
    <property type="molecule type" value="Genomic_DNA"/>
</dbReference>
<reference evidence="1 2" key="1">
    <citation type="submission" date="2023-08" db="EMBL/GenBank/DDBJ databases">
        <title>Rhodoferax potami sp. nov. and Rhodoferax mekongensis sp. nov., isolated from the Mekong River in Thailand.</title>
        <authorList>
            <person name="Kitikhun S."/>
            <person name="Charoenyingcharoen P."/>
            <person name="Siriarchawattana P."/>
            <person name="Likhitrattanapisal S."/>
            <person name="Nilsakha T."/>
            <person name="Chanpet A."/>
            <person name="Rattanawaree P."/>
            <person name="Ingsriswang S."/>
        </authorList>
    </citation>
    <scope>NUCLEOTIDE SEQUENCE [LARGE SCALE GENOMIC DNA]</scope>
    <source>
        <strain evidence="1 2">TBRC 17307</strain>
    </source>
</reference>
<name>A0ABZ0AUE9_9BURK</name>